<sequence>MVATTGHGCKPDPCLEGALKLSSTCMIDTGGGSGVHLSRPKCPGLNKDQGLNWLLLLREGVCPAEGFSQILLITYTATPIPRFDTEEP</sequence>
<comment type="caution">
    <text evidence="1">The sequence shown here is derived from an EMBL/GenBank/DDBJ whole genome shotgun (WGS) entry which is preliminary data.</text>
</comment>
<reference evidence="1" key="1">
    <citation type="submission" date="2022-05" db="EMBL/GenBank/DDBJ databases">
        <title>Chromosome-level genome of Chaenocephalus aceratus.</title>
        <authorList>
            <person name="Park H."/>
        </authorList>
    </citation>
    <scope>NUCLEOTIDE SEQUENCE</scope>
    <source>
        <strain evidence="1">KU_202001</strain>
    </source>
</reference>
<evidence type="ECO:0000313" key="1">
    <source>
        <dbReference type="EMBL" id="KAI4812948.1"/>
    </source>
</evidence>
<name>A0ACB9WHS8_CHAAC</name>
<dbReference type="Proteomes" id="UP001057452">
    <property type="component" value="Chromosome 22"/>
</dbReference>
<accession>A0ACB9WHS8</accession>
<proteinExistence type="predicted"/>
<organism evidence="1 2">
    <name type="scientific">Chaenocephalus aceratus</name>
    <name type="common">Blackfin icefish</name>
    <name type="synonym">Chaenichthys aceratus</name>
    <dbReference type="NCBI Taxonomy" id="36190"/>
    <lineage>
        <taxon>Eukaryota</taxon>
        <taxon>Metazoa</taxon>
        <taxon>Chordata</taxon>
        <taxon>Craniata</taxon>
        <taxon>Vertebrata</taxon>
        <taxon>Euteleostomi</taxon>
        <taxon>Actinopterygii</taxon>
        <taxon>Neopterygii</taxon>
        <taxon>Teleostei</taxon>
        <taxon>Neoteleostei</taxon>
        <taxon>Acanthomorphata</taxon>
        <taxon>Eupercaria</taxon>
        <taxon>Perciformes</taxon>
        <taxon>Notothenioidei</taxon>
        <taxon>Channichthyidae</taxon>
        <taxon>Chaenocephalus</taxon>
    </lineage>
</organism>
<gene>
    <name evidence="1" type="ORF">KUCAC02_024310</name>
</gene>
<keyword evidence="2" id="KW-1185">Reference proteome</keyword>
<dbReference type="EMBL" id="CM043806">
    <property type="protein sequence ID" value="KAI4812948.1"/>
    <property type="molecule type" value="Genomic_DNA"/>
</dbReference>
<protein>
    <submittedName>
        <fullName evidence="1">Uncharacterized protein</fullName>
    </submittedName>
</protein>
<evidence type="ECO:0000313" key="2">
    <source>
        <dbReference type="Proteomes" id="UP001057452"/>
    </source>
</evidence>